<organism evidence="1 2">
    <name type="scientific">Metapseudomonas boanensis</name>
    <dbReference type="NCBI Taxonomy" id="2822138"/>
    <lineage>
        <taxon>Bacteria</taxon>
        <taxon>Pseudomonadati</taxon>
        <taxon>Pseudomonadota</taxon>
        <taxon>Gammaproteobacteria</taxon>
        <taxon>Pseudomonadales</taxon>
        <taxon>Pseudomonadaceae</taxon>
        <taxon>Metapseudomonas</taxon>
    </lineage>
</organism>
<protein>
    <submittedName>
        <fullName evidence="1">Uncharacterized protein</fullName>
    </submittedName>
</protein>
<name>A0ABS5XJL7_9GAMM</name>
<comment type="caution">
    <text evidence="1">The sequence shown here is derived from an EMBL/GenBank/DDBJ whole genome shotgun (WGS) entry which is preliminary data.</text>
</comment>
<accession>A0ABS5XJL7</accession>
<reference evidence="1 2" key="1">
    <citation type="submission" date="2021-04" db="EMBL/GenBank/DDBJ databases">
        <title>Pseudomonas boanensis sp. nov., a bacterium isolated from river water used for household purposes in Boane District, Mozambique.</title>
        <authorList>
            <person name="Nicklasson M."/>
            <person name="Martin-Rodriguez A.J."/>
            <person name="Thorell K."/>
            <person name="Neves L."/>
            <person name="Mussagy A."/>
            <person name="Rydberg H.A."/>
            <person name="Hernroth B."/>
            <person name="Svensson-Stadler L."/>
            <person name="Sjoling A."/>
        </authorList>
    </citation>
    <scope>NUCLEOTIDE SEQUENCE [LARGE SCALE GENOMIC DNA]</scope>
    <source>
        <strain evidence="1 2">DB1</strain>
    </source>
</reference>
<dbReference type="EMBL" id="JAGTIS010000009">
    <property type="protein sequence ID" value="MBT8767889.1"/>
    <property type="molecule type" value="Genomic_DNA"/>
</dbReference>
<evidence type="ECO:0000313" key="2">
    <source>
        <dbReference type="Proteomes" id="UP001519667"/>
    </source>
</evidence>
<dbReference type="Proteomes" id="UP001519667">
    <property type="component" value="Unassembled WGS sequence"/>
</dbReference>
<proteinExistence type="predicted"/>
<dbReference type="RefSeq" id="WP_215377507.1">
    <property type="nucleotide sequence ID" value="NZ_JAGTIS010000009.1"/>
</dbReference>
<sequence length="68" mass="7295">MGSSRTESPLKSFRLHSAFFPTIGLDEGVVLGRLAEFACASGMNGEVRNQRGKLPMRERLGGGLQVAC</sequence>
<evidence type="ECO:0000313" key="1">
    <source>
        <dbReference type="EMBL" id="MBT8767889.1"/>
    </source>
</evidence>
<keyword evidence="2" id="KW-1185">Reference proteome</keyword>
<gene>
    <name evidence="1" type="ORF">J7302_17390</name>
</gene>